<evidence type="ECO:0000259" key="1">
    <source>
        <dbReference type="PROSITE" id="PS50846"/>
    </source>
</evidence>
<dbReference type="EMBL" id="RQFA01000020">
    <property type="protein sequence ID" value="TGK36424.1"/>
    <property type="molecule type" value="Genomic_DNA"/>
</dbReference>
<comment type="caution">
    <text evidence="2">The sequence shown here is derived from an EMBL/GenBank/DDBJ whole genome shotgun (WGS) entry which is preliminary data.</text>
</comment>
<gene>
    <name evidence="2" type="ORF">EHQ17_03915</name>
</gene>
<dbReference type="InterPro" id="IPR036163">
    <property type="entry name" value="HMA_dom_sf"/>
</dbReference>
<feature type="domain" description="HMA" evidence="1">
    <location>
        <begin position="2"/>
        <end position="66"/>
    </location>
</feature>
<name>A0A5F1YDS2_9LEPT</name>
<dbReference type="Gene3D" id="3.30.70.100">
    <property type="match status" value="1"/>
</dbReference>
<sequence>MKEIKLAVQGMTCAHCVKTVEFALKKIDLNGKANLENEEVVYQGTGNEEELSRVKAAIEEEGYTTGGVK</sequence>
<evidence type="ECO:0000313" key="2">
    <source>
        <dbReference type="EMBL" id="TGK36424.1"/>
    </source>
</evidence>
<reference evidence="2" key="1">
    <citation type="journal article" date="2019" name="PLoS Negl. Trop. Dis.">
        <title>Revisiting the worldwide diversity of Leptospira species in the environment.</title>
        <authorList>
            <person name="Vincent A.T."/>
            <person name="Schiettekatte O."/>
            <person name="Bourhy P."/>
            <person name="Veyrier F.J."/>
            <person name="Picardeau M."/>
        </authorList>
    </citation>
    <scope>NUCLEOTIDE SEQUENCE [LARGE SCALE GENOMIC DNA]</scope>
    <source>
        <strain evidence="2">201800299</strain>
    </source>
</reference>
<dbReference type="PROSITE" id="PS50846">
    <property type="entry name" value="HMA_2"/>
    <property type="match status" value="1"/>
</dbReference>
<evidence type="ECO:0000313" key="3">
    <source>
        <dbReference type="Proteomes" id="UP000298277"/>
    </source>
</evidence>
<dbReference type="Pfam" id="PF00403">
    <property type="entry name" value="HMA"/>
    <property type="match status" value="1"/>
</dbReference>
<dbReference type="RefSeq" id="WP_135590872.1">
    <property type="nucleotide sequence ID" value="NZ_RQEZ01000044.1"/>
</dbReference>
<dbReference type="OrthoDB" id="9813965at2"/>
<protein>
    <submittedName>
        <fullName evidence="2">Copper chaperone</fullName>
    </submittedName>
</protein>
<dbReference type="Proteomes" id="UP000298277">
    <property type="component" value="Unassembled WGS sequence"/>
</dbReference>
<dbReference type="AlphaFoldDB" id="A0A5F1YDS2"/>
<keyword evidence="3" id="KW-1185">Reference proteome</keyword>
<dbReference type="GO" id="GO:0046872">
    <property type="term" value="F:metal ion binding"/>
    <property type="evidence" value="ECO:0007669"/>
    <property type="project" value="InterPro"/>
</dbReference>
<dbReference type="CDD" id="cd00371">
    <property type="entry name" value="HMA"/>
    <property type="match status" value="1"/>
</dbReference>
<proteinExistence type="predicted"/>
<accession>A0A5F1YDS2</accession>
<dbReference type="InterPro" id="IPR006121">
    <property type="entry name" value="HMA_dom"/>
</dbReference>
<dbReference type="SUPFAM" id="SSF55008">
    <property type="entry name" value="HMA, heavy metal-associated domain"/>
    <property type="match status" value="1"/>
</dbReference>
<organism evidence="2 3">
    <name type="scientific">Leptospira gomenensis</name>
    <dbReference type="NCBI Taxonomy" id="2484974"/>
    <lineage>
        <taxon>Bacteria</taxon>
        <taxon>Pseudomonadati</taxon>
        <taxon>Spirochaetota</taxon>
        <taxon>Spirochaetia</taxon>
        <taxon>Leptospirales</taxon>
        <taxon>Leptospiraceae</taxon>
        <taxon>Leptospira</taxon>
    </lineage>
</organism>